<dbReference type="PANTHER" id="PTHR42901">
    <property type="entry name" value="ALCOHOL DEHYDROGENASE"/>
    <property type="match status" value="1"/>
</dbReference>
<reference evidence="3 4" key="1">
    <citation type="submission" date="2020-02" db="EMBL/GenBank/DDBJ databases">
        <authorList>
            <person name="Zhang X.-Y."/>
        </authorList>
    </citation>
    <scope>NUCLEOTIDE SEQUENCE [LARGE SCALE GENOMIC DNA]</scope>
    <source>
        <strain evidence="3 4">C33</strain>
    </source>
</reference>
<dbReference type="AlphaFoldDB" id="A0A845US87"/>
<dbReference type="Pfam" id="PF00106">
    <property type="entry name" value="adh_short"/>
    <property type="match status" value="1"/>
</dbReference>
<accession>A0A845US87</accession>
<keyword evidence="2" id="KW-0560">Oxidoreductase</keyword>
<dbReference type="GO" id="GO:0016491">
    <property type="term" value="F:oxidoreductase activity"/>
    <property type="evidence" value="ECO:0007669"/>
    <property type="project" value="UniProtKB-KW"/>
</dbReference>
<keyword evidence="4" id="KW-1185">Reference proteome</keyword>
<dbReference type="PANTHER" id="PTHR42901:SF1">
    <property type="entry name" value="ALCOHOL DEHYDROGENASE"/>
    <property type="match status" value="1"/>
</dbReference>
<dbReference type="RefSeq" id="WP_164210095.1">
    <property type="nucleotide sequence ID" value="NZ_JAAGSC010000031.1"/>
</dbReference>
<sequence length="227" mass="24334">MNRSVRPVWLVTGAAGALGRALVSRVLALGDDCIALDRNERGLNRLHDQLAAVGEAPALYPMDLAGAGPDDYAQLALVVEERFGRLDVLVHAAAYFSALRPLEHQPADEWFTTLQVGLTGPQLLTSALMPLLRAGERGTIALINNTDCLEKPARWGAYGICQAGRRQMAATLSAELGPRGPRTMEIDPGPFFSPLRSAAWPTDTPGDLPNSESAAAQIQQRIQTGVM</sequence>
<dbReference type="InterPro" id="IPR036291">
    <property type="entry name" value="NAD(P)-bd_dom_sf"/>
</dbReference>
<dbReference type="PRINTS" id="PR00081">
    <property type="entry name" value="GDHRDH"/>
</dbReference>
<organism evidence="3 4">
    <name type="scientific">Wenzhouxiangella limi</name>
    <dbReference type="NCBI Taxonomy" id="2707351"/>
    <lineage>
        <taxon>Bacteria</taxon>
        <taxon>Pseudomonadati</taxon>
        <taxon>Pseudomonadota</taxon>
        <taxon>Gammaproteobacteria</taxon>
        <taxon>Chromatiales</taxon>
        <taxon>Wenzhouxiangellaceae</taxon>
        <taxon>Wenzhouxiangella</taxon>
    </lineage>
</organism>
<name>A0A845US87_9GAMM</name>
<evidence type="ECO:0000256" key="2">
    <source>
        <dbReference type="ARBA" id="ARBA00023002"/>
    </source>
</evidence>
<dbReference type="Proteomes" id="UP000484885">
    <property type="component" value="Unassembled WGS sequence"/>
</dbReference>
<evidence type="ECO:0000313" key="3">
    <source>
        <dbReference type="EMBL" id="NDY94703.1"/>
    </source>
</evidence>
<dbReference type="EMBL" id="JAAGSC010000031">
    <property type="protein sequence ID" value="NDY94703.1"/>
    <property type="molecule type" value="Genomic_DNA"/>
</dbReference>
<comment type="caution">
    <text evidence="3">The sequence shown here is derived from an EMBL/GenBank/DDBJ whole genome shotgun (WGS) entry which is preliminary data.</text>
</comment>
<protein>
    <submittedName>
        <fullName evidence="3">SDR family NAD(P)-dependent oxidoreductase</fullName>
    </submittedName>
</protein>
<gene>
    <name evidence="3" type="ORF">G3I74_03030</name>
</gene>
<proteinExistence type="inferred from homology"/>
<dbReference type="InterPro" id="IPR002347">
    <property type="entry name" value="SDR_fam"/>
</dbReference>
<comment type="similarity">
    <text evidence="1">Belongs to the short-chain dehydrogenases/reductases (SDR) family.</text>
</comment>
<evidence type="ECO:0000313" key="4">
    <source>
        <dbReference type="Proteomes" id="UP000484885"/>
    </source>
</evidence>
<dbReference type="Gene3D" id="3.40.50.720">
    <property type="entry name" value="NAD(P)-binding Rossmann-like Domain"/>
    <property type="match status" value="1"/>
</dbReference>
<evidence type="ECO:0000256" key="1">
    <source>
        <dbReference type="ARBA" id="ARBA00006484"/>
    </source>
</evidence>
<dbReference type="SUPFAM" id="SSF51735">
    <property type="entry name" value="NAD(P)-binding Rossmann-fold domains"/>
    <property type="match status" value="1"/>
</dbReference>